<name>A0A9N9EWS3_9GLOM</name>
<gene>
    <name evidence="1" type="ORF">DERYTH_LOCUS2669</name>
</gene>
<reference evidence="1" key="1">
    <citation type="submission" date="2021-06" db="EMBL/GenBank/DDBJ databases">
        <authorList>
            <person name="Kallberg Y."/>
            <person name="Tangrot J."/>
            <person name="Rosling A."/>
        </authorList>
    </citation>
    <scope>NUCLEOTIDE SEQUENCE</scope>
    <source>
        <strain evidence="1">MA453B</strain>
    </source>
</reference>
<proteinExistence type="predicted"/>
<protein>
    <submittedName>
        <fullName evidence="1">28000_t:CDS:1</fullName>
    </submittedName>
</protein>
<dbReference type="EMBL" id="CAJVPY010000871">
    <property type="protein sequence ID" value="CAG8496297.1"/>
    <property type="molecule type" value="Genomic_DNA"/>
</dbReference>
<accession>A0A9N9EWS3</accession>
<evidence type="ECO:0000313" key="1">
    <source>
        <dbReference type="EMBL" id="CAG8496297.1"/>
    </source>
</evidence>
<organism evidence="1 2">
    <name type="scientific">Dentiscutata erythropus</name>
    <dbReference type="NCBI Taxonomy" id="1348616"/>
    <lineage>
        <taxon>Eukaryota</taxon>
        <taxon>Fungi</taxon>
        <taxon>Fungi incertae sedis</taxon>
        <taxon>Mucoromycota</taxon>
        <taxon>Glomeromycotina</taxon>
        <taxon>Glomeromycetes</taxon>
        <taxon>Diversisporales</taxon>
        <taxon>Gigasporaceae</taxon>
        <taxon>Dentiscutata</taxon>
    </lineage>
</organism>
<evidence type="ECO:0000313" key="2">
    <source>
        <dbReference type="Proteomes" id="UP000789405"/>
    </source>
</evidence>
<comment type="caution">
    <text evidence="1">The sequence shown here is derived from an EMBL/GenBank/DDBJ whole genome shotgun (WGS) entry which is preliminary data.</text>
</comment>
<dbReference type="AlphaFoldDB" id="A0A9N9EWS3"/>
<dbReference type="Proteomes" id="UP000789405">
    <property type="component" value="Unassembled WGS sequence"/>
</dbReference>
<sequence>MIQVKQYKYDYFIVARKNFQILQNNLLLIQKINNNYKPTILLVSNDITQSMLLLAFREYKATNVFNNKEIILNNTIQ</sequence>
<keyword evidence="2" id="KW-1185">Reference proteome</keyword>